<dbReference type="OrthoDB" id="7019976at2"/>
<name>A0A0M2SJX8_9STAP</name>
<proteinExistence type="inferred from homology"/>
<dbReference type="Pfam" id="PF00535">
    <property type="entry name" value="Glycos_transf_2"/>
    <property type="match status" value="1"/>
</dbReference>
<dbReference type="EMBL" id="LAYZ01000024">
    <property type="protein sequence ID" value="KKK33966.1"/>
    <property type="molecule type" value="Genomic_DNA"/>
</dbReference>
<organism evidence="3 4">
    <name type="scientific">Salinicoccus sediminis</name>
    <dbReference type="NCBI Taxonomy" id="1432562"/>
    <lineage>
        <taxon>Bacteria</taxon>
        <taxon>Bacillati</taxon>
        <taxon>Bacillota</taxon>
        <taxon>Bacilli</taxon>
        <taxon>Bacillales</taxon>
        <taxon>Staphylococcaceae</taxon>
        <taxon>Salinicoccus</taxon>
    </lineage>
</organism>
<keyword evidence="3" id="KW-0808">Transferase</keyword>
<dbReference type="Proteomes" id="UP000034287">
    <property type="component" value="Unassembled WGS sequence"/>
</dbReference>
<dbReference type="CDD" id="cd00761">
    <property type="entry name" value="Glyco_tranf_GTA_type"/>
    <property type="match status" value="1"/>
</dbReference>
<dbReference type="PATRIC" id="fig|1432562.3.peg.2029"/>
<evidence type="ECO:0000256" key="1">
    <source>
        <dbReference type="ARBA" id="ARBA00006739"/>
    </source>
</evidence>
<comment type="caution">
    <text evidence="3">The sequence shown here is derived from an EMBL/GenBank/DDBJ whole genome shotgun (WGS) entry which is preliminary data.</text>
</comment>
<evidence type="ECO:0000313" key="3">
    <source>
        <dbReference type="EMBL" id="KKK33966.1"/>
    </source>
</evidence>
<dbReference type="InterPro" id="IPR001173">
    <property type="entry name" value="Glyco_trans_2-like"/>
</dbReference>
<dbReference type="PANTHER" id="PTHR22916:SF3">
    <property type="entry name" value="UDP-GLCNAC:BETAGAL BETA-1,3-N-ACETYLGLUCOSAMINYLTRANSFERASE-LIKE PROTEIN 1"/>
    <property type="match status" value="1"/>
</dbReference>
<keyword evidence="4" id="KW-1185">Reference proteome</keyword>
<reference evidence="3 4" key="1">
    <citation type="submission" date="2015-04" db="EMBL/GenBank/DDBJ databases">
        <title>Taxonomic description and genome sequence of Salinicoccus sediminis sp. nov., a novel hyper halotolerant bacterium isolated from marine sediment.</title>
        <authorList>
            <person name="Mathan Kumar R."/>
            <person name="Kaur G."/>
            <person name="Kumar N."/>
            <person name="Kumar A."/>
            <person name="Singh N.K."/>
            <person name="Kaur N."/>
            <person name="Mayilraj S."/>
        </authorList>
    </citation>
    <scope>NUCLEOTIDE SEQUENCE [LARGE SCALE GENOMIC DNA]</scope>
    <source>
        <strain evidence="3 4">SV-16</strain>
    </source>
</reference>
<dbReference type="STRING" id="1432562.WN59_10220"/>
<evidence type="ECO:0000259" key="2">
    <source>
        <dbReference type="Pfam" id="PF00535"/>
    </source>
</evidence>
<feature type="domain" description="Glycosyltransferase 2-like" evidence="2">
    <location>
        <begin position="557"/>
        <end position="708"/>
    </location>
</feature>
<accession>A0A0M2SJX8</accession>
<comment type="similarity">
    <text evidence="1">Belongs to the glycosyltransferase 2 family.</text>
</comment>
<dbReference type="PANTHER" id="PTHR22916">
    <property type="entry name" value="GLYCOSYLTRANSFERASE"/>
    <property type="match status" value="1"/>
</dbReference>
<dbReference type="SUPFAM" id="SSF53448">
    <property type="entry name" value="Nucleotide-diphospho-sugar transferases"/>
    <property type="match status" value="1"/>
</dbReference>
<dbReference type="RefSeq" id="WP_046516815.1">
    <property type="nucleotide sequence ID" value="NZ_LAYZ01000024.1"/>
</dbReference>
<dbReference type="AlphaFoldDB" id="A0A0M2SJX8"/>
<dbReference type="Gene3D" id="3.90.550.10">
    <property type="entry name" value="Spore Coat Polysaccharide Biosynthesis Protein SpsA, Chain A"/>
    <property type="match status" value="1"/>
</dbReference>
<sequence>MDRKQLKAKLKQYNKNLDDNFSVTLNEMINDLNPSINIHEYSPNYLFKQDSDPFYYMKVEELKRHQALDEFKEIIDEIPASNGSRFYKKLDYKIGIISDQFLYESFKDVADVEYINRHDRDNIKDYDFVIFATTWKGIDQSWMGAATPNGPIRRQMILLAEEYNKRGIPTVFYSKEDPVNYNLFKSLAKHCKYIYTTAQEVVPLYKEYTGNENVKVLQFGVNPKIHNPVGSRTKYAEKYKDNILFAGSWLSKYPVRMSETKRLFDSILTESAPLTIIDRNLELKDPRYQFPSQFIENLTPPVSHDFLMKLHKIIRWSINMNSVKYSETMFANRVYELQAFGNILLSNYNTGINNQFPNVRMVHAPDDFKVIYNTEEKDLKDLQAQGIRSVMNGHTTYERIQTIAGDLGLEVKEDKNKILVVLHDHLEETRKSFDRQIYHNKTAVSKDELESITMSDYDFITFFSGDYVYEEYYLEDMISAFKYTDVDFVTKDSDAEEHNFINHLSNADRSLIDIESISSLDEIKNLTNGYNLDSVEIVSSQENKMLQNKTFGTKELSVIVPIHNNGTYLEEKCFASLKRSSSFDKMEIIFVNDGSTDDTTIKIIDRLRRRHPDIVYFEFDSGSGSASRPRNKGVHLATTELITYLDPDNEASGDGYHRMLEVMKKQDVDMVVGNIIKEDNQKRTAGKYSGTIKKYNFNKLYISDPREYLIRAAMRVQSIQALIVKKSVIVDNDIIMVEGAAGQDTMFFQELVLNCDKIQGIDKFIHIYYAAVAGSVTNTISKSFFDKYYKLEIERIPYLEKYDLMNVYLKERYSFYIRKWYMPRLERVNPEQRSEAVRRFLDIIELYEKYEPEYELEVQEYLDSLYREFEV</sequence>
<dbReference type="GO" id="GO:0016758">
    <property type="term" value="F:hexosyltransferase activity"/>
    <property type="evidence" value="ECO:0007669"/>
    <property type="project" value="UniProtKB-ARBA"/>
</dbReference>
<dbReference type="InterPro" id="IPR029044">
    <property type="entry name" value="Nucleotide-diphossugar_trans"/>
</dbReference>
<protein>
    <submittedName>
        <fullName evidence="3">Glycosyl transferase</fullName>
    </submittedName>
</protein>
<evidence type="ECO:0000313" key="4">
    <source>
        <dbReference type="Proteomes" id="UP000034287"/>
    </source>
</evidence>
<gene>
    <name evidence="3" type="ORF">WN59_10220</name>
</gene>